<dbReference type="PANTHER" id="PTHR48022:SF11">
    <property type="entry name" value="MONOSACCHARIDE TRANSPORTER (HXT8), PUTATIVE (AFU_ORTHOLOGUE AFUA_2G08120)-RELATED"/>
    <property type="match status" value="1"/>
</dbReference>
<dbReference type="InterPro" id="IPR005829">
    <property type="entry name" value="Sugar_transporter_CS"/>
</dbReference>
<comment type="caution">
    <text evidence="10">The sequence shown here is derived from an EMBL/GenBank/DDBJ whole genome shotgun (WGS) entry which is preliminary data.</text>
</comment>
<feature type="transmembrane region" description="Helical" evidence="8">
    <location>
        <begin position="320"/>
        <end position="339"/>
    </location>
</feature>
<organism evidence="10 11">
    <name type="scientific">Fonsecaea monophora</name>
    <dbReference type="NCBI Taxonomy" id="254056"/>
    <lineage>
        <taxon>Eukaryota</taxon>
        <taxon>Fungi</taxon>
        <taxon>Dikarya</taxon>
        <taxon>Ascomycota</taxon>
        <taxon>Pezizomycotina</taxon>
        <taxon>Eurotiomycetes</taxon>
        <taxon>Chaetothyriomycetidae</taxon>
        <taxon>Chaetothyriales</taxon>
        <taxon>Herpotrichiellaceae</taxon>
        <taxon>Fonsecaea</taxon>
    </lineage>
</organism>
<gene>
    <name evidence="10" type="ORF">AYO21_08120</name>
</gene>
<feature type="transmembrane region" description="Helical" evidence="8">
    <location>
        <begin position="289"/>
        <end position="311"/>
    </location>
</feature>
<evidence type="ECO:0000256" key="2">
    <source>
        <dbReference type="ARBA" id="ARBA00010992"/>
    </source>
</evidence>
<proteinExistence type="inferred from homology"/>
<name>A0A177F1C3_9EURO</name>
<evidence type="ECO:0000313" key="10">
    <source>
        <dbReference type="EMBL" id="OAG37636.1"/>
    </source>
</evidence>
<evidence type="ECO:0000256" key="7">
    <source>
        <dbReference type="RuleBase" id="RU003346"/>
    </source>
</evidence>
<dbReference type="PROSITE" id="PS50850">
    <property type="entry name" value="MFS"/>
    <property type="match status" value="1"/>
</dbReference>
<comment type="similarity">
    <text evidence="2 7">Belongs to the major facilitator superfamily. Sugar transporter (TC 2.A.1.1) family.</text>
</comment>
<keyword evidence="4 8" id="KW-0812">Transmembrane</keyword>
<dbReference type="GO" id="GO:0005351">
    <property type="term" value="F:carbohydrate:proton symporter activity"/>
    <property type="evidence" value="ECO:0007669"/>
    <property type="project" value="TreeGrafter"/>
</dbReference>
<sequence>MNRFNLLAILYVSSGALFYGYDSGLSTSIFGYPAFISYFNLNTTTLGAVGSCYYAGNFFGSYVNWYWPDKYGRLRTIRAACAIAVVGAVLQTAARNLAMLLVGRIVGGFACGIIFSLCPAYASEISPPKIRGSVGGLYNLMLSSAYALTEWMGLGLSYVNGNSAWRIFLGLQFIPPALMAAGSLYMPESPRWLLLKRRDDEALEVLRKMHSDPKDPEFYLREFHQIKSQIELERSQNRGFKTIFTKKSYIHRFVLIIAFYTFQQLTGIVPLQNYQVLLYAALGIGNKMSLVLVGVWGMVTIISTCCGTYYFDKIGRKKSFYISITIVMIASTLLTAFWASYERSGNTNATLGKLGVWSMFLFMFGYAWVMNAFGYAYIPEICPTEIRAAGTATGLATFNAVTVLLVQVGPLAIQAISWRYFLIFLCMDAIFVPLVYFAYPETNGKTLEEIAALFGDEVAETMQQAEEHVHKELRNQTTGSEKIATSGLEEVDVHKV</sequence>
<protein>
    <recommendedName>
        <fullName evidence="9">Major facilitator superfamily (MFS) profile domain-containing protein</fullName>
    </recommendedName>
</protein>
<dbReference type="InterPro" id="IPR005828">
    <property type="entry name" value="MFS_sugar_transport-like"/>
</dbReference>
<dbReference type="Pfam" id="PF00083">
    <property type="entry name" value="Sugar_tr"/>
    <property type="match status" value="1"/>
</dbReference>
<dbReference type="PANTHER" id="PTHR48022">
    <property type="entry name" value="PLASTIDIC GLUCOSE TRANSPORTER 4"/>
    <property type="match status" value="1"/>
</dbReference>
<dbReference type="InterPro" id="IPR050360">
    <property type="entry name" value="MFS_Sugar_Transporters"/>
</dbReference>
<feature type="transmembrane region" description="Helical" evidence="8">
    <location>
        <begin position="359"/>
        <end position="378"/>
    </location>
</feature>
<evidence type="ECO:0000313" key="11">
    <source>
        <dbReference type="Proteomes" id="UP000077002"/>
    </source>
</evidence>
<dbReference type="InterPro" id="IPR020846">
    <property type="entry name" value="MFS_dom"/>
</dbReference>
<feature type="domain" description="Major facilitator superfamily (MFS) profile" evidence="9">
    <location>
        <begin position="8"/>
        <end position="443"/>
    </location>
</feature>
<dbReference type="GeneID" id="34603268"/>
<dbReference type="EMBL" id="LVKK01000068">
    <property type="protein sequence ID" value="OAG37636.1"/>
    <property type="molecule type" value="Genomic_DNA"/>
</dbReference>
<feature type="transmembrane region" description="Helical" evidence="8">
    <location>
        <begin position="34"/>
        <end position="55"/>
    </location>
</feature>
<feature type="transmembrane region" description="Helical" evidence="8">
    <location>
        <begin position="100"/>
        <end position="122"/>
    </location>
</feature>
<dbReference type="FunFam" id="1.20.1250.20:FF:000134">
    <property type="entry name" value="MFS sugar transporter protein"/>
    <property type="match status" value="1"/>
</dbReference>
<evidence type="ECO:0000256" key="5">
    <source>
        <dbReference type="ARBA" id="ARBA00022989"/>
    </source>
</evidence>
<comment type="subcellular location">
    <subcellularLocation>
        <location evidence="1">Membrane</location>
        <topology evidence="1">Multi-pass membrane protein</topology>
    </subcellularLocation>
</comment>
<feature type="transmembrane region" description="Helical" evidence="8">
    <location>
        <begin position="249"/>
        <end position="269"/>
    </location>
</feature>
<keyword evidence="6 8" id="KW-0472">Membrane</keyword>
<dbReference type="PROSITE" id="PS00217">
    <property type="entry name" value="SUGAR_TRANSPORT_2"/>
    <property type="match status" value="1"/>
</dbReference>
<feature type="transmembrane region" description="Helical" evidence="8">
    <location>
        <begin position="418"/>
        <end position="439"/>
    </location>
</feature>
<dbReference type="InterPro" id="IPR036259">
    <property type="entry name" value="MFS_trans_sf"/>
</dbReference>
<dbReference type="NCBIfam" id="TIGR00879">
    <property type="entry name" value="SP"/>
    <property type="match status" value="1"/>
</dbReference>
<feature type="transmembrane region" description="Helical" evidence="8">
    <location>
        <begin position="134"/>
        <end position="159"/>
    </location>
</feature>
<accession>A0A177F1C3</accession>
<keyword evidence="5 8" id="KW-1133">Transmembrane helix</keyword>
<dbReference type="Gene3D" id="1.20.1250.20">
    <property type="entry name" value="MFS general substrate transporter like domains"/>
    <property type="match status" value="1"/>
</dbReference>
<keyword evidence="3 7" id="KW-0813">Transport</keyword>
<evidence type="ECO:0000256" key="3">
    <source>
        <dbReference type="ARBA" id="ARBA00022448"/>
    </source>
</evidence>
<evidence type="ECO:0000259" key="9">
    <source>
        <dbReference type="PROSITE" id="PS50850"/>
    </source>
</evidence>
<feature type="transmembrane region" description="Helical" evidence="8">
    <location>
        <begin position="390"/>
        <end position="412"/>
    </location>
</feature>
<dbReference type="AlphaFoldDB" id="A0A177F1C3"/>
<keyword evidence="11" id="KW-1185">Reference proteome</keyword>
<reference evidence="10 11" key="1">
    <citation type="submission" date="2016-03" db="EMBL/GenBank/DDBJ databases">
        <title>Draft genome sequence of the Fonsecaea monophora CBS 269.37.</title>
        <authorList>
            <person name="Bombassaro A."/>
            <person name="Vinicius W.A."/>
            <person name="De Hoog S."/>
            <person name="Sun J."/>
            <person name="Souza E.M."/>
            <person name="Raittz R.T."/>
            <person name="Costa F."/>
            <person name="Leao A.C."/>
            <person name="Tadra-Sfeir M.Z."/>
            <person name="Baura V."/>
            <person name="Balsanelli E."/>
            <person name="Pedrosa F.O."/>
            <person name="Moreno L.F."/>
            <person name="Steffens M.B."/>
            <person name="Xi L."/>
            <person name="Bocca A.L."/>
            <person name="Felipe M.S."/>
            <person name="Teixeira M."/>
            <person name="Telles Filho F.Q."/>
            <person name="Azevedo C.M."/>
            <person name="Gomes R."/>
            <person name="Vicente V.A."/>
        </authorList>
    </citation>
    <scope>NUCLEOTIDE SEQUENCE [LARGE SCALE GENOMIC DNA]</scope>
    <source>
        <strain evidence="10 11">CBS 269.37</strain>
    </source>
</reference>
<dbReference type="PRINTS" id="PR00171">
    <property type="entry name" value="SUGRTRNSPORT"/>
</dbReference>
<evidence type="ECO:0000256" key="6">
    <source>
        <dbReference type="ARBA" id="ARBA00023136"/>
    </source>
</evidence>
<dbReference type="InterPro" id="IPR003663">
    <property type="entry name" value="Sugar/inositol_transpt"/>
</dbReference>
<evidence type="ECO:0000256" key="8">
    <source>
        <dbReference type="SAM" id="Phobius"/>
    </source>
</evidence>
<dbReference type="SUPFAM" id="SSF103473">
    <property type="entry name" value="MFS general substrate transporter"/>
    <property type="match status" value="1"/>
</dbReference>
<dbReference type="GO" id="GO:0016020">
    <property type="term" value="C:membrane"/>
    <property type="evidence" value="ECO:0007669"/>
    <property type="project" value="UniProtKB-SubCell"/>
</dbReference>
<dbReference type="Proteomes" id="UP000077002">
    <property type="component" value="Unassembled WGS sequence"/>
</dbReference>
<evidence type="ECO:0000256" key="1">
    <source>
        <dbReference type="ARBA" id="ARBA00004141"/>
    </source>
</evidence>
<dbReference type="OrthoDB" id="6133115at2759"/>
<evidence type="ECO:0000256" key="4">
    <source>
        <dbReference type="ARBA" id="ARBA00022692"/>
    </source>
</evidence>
<dbReference type="RefSeq" id="XP_022509588.1">
    <property type="nucleotide sequence ID" value="XM_022658068.1"/>
</dbReference>